<sequence length="281" mass="30839">MNCSNGDRNINKLAVTNEVQPKEENSVAVNEGMAGSAAEFGDKYGPWIHVRYGKKSFRDLKPRLVNKQMHSNIASRDVVAVPKVDAIKELIDVGNLAPDIENQKFSGKVIANAGLFKANIESQGVQLNRDLDGMAKDEEIGIKESVDSIIIDEDINPSNKIVSEPIADIVNHVNSILVKNRFDILNSFMEEGEIIAKDKDDDNEVLKSNAGSGSAKVLIDSNVDRFSSSSKKNPKGTKQLKSLGPIKLATRTRKLEGEIKVKVGNSYPLLTINGFLNYFEL</sequence>
<dbReference type="AlphaFoldDB" id="A0A2I0WMD6"/>
<gene>
    <name evidence="1" type="ORF">MA16_Dca001428</name>
</gene>
<dbReference type="EMBL" id="KZ502537">
    <property type="protein sequence ID" value="PKU76822.1"/>
    <property type="molecule type" value="Genomic_DNA"/>
</dbReference>
<keyword evidence="2" id="KW-1185">Reference proteome</keyword>
<protein>
    <submittedName>
        <fullName evidence="1">Uncharacterized protein</fullName>
    </submittedName>
</protein>
<name>A0A2I0WMD6_9ASPA</name>
<reference evidence="1 2" key="2">
    <citation type="journal article" date="2017" name="Nature">
        <title>The Apostasia genome and the evolution of orchids.</title>
        <authorList>
            <person name="Zhang G.Q."/>
            <person name="Liu K.W."/>
            <person name="Li Z."/>
            <person name="Lohaus R."/>
            <person name="Hsiao Y.Y."/>
            <person name="Niu S.C."/>
            <person name="Wang J.Y."/>
            <person name="Lin Y.C."/>
            <person name="Xu Q."/>
            <person name="Chen L.J."/>
            <person name="Yoshida K."/>
            <person name="Fujiwara S."/>
            <person name="Wang Z.W."/>
            <person name="Zhang Y.Q."/>
            <person name="Mitsuda N."/>
            <person name="Wang M."/>
            <person name="Liu G.H."/>
            <person name="Pecoraro L."/>
            <person name="Huang H.X."/>
            <person name="Xiao X.J."/>
            <person name="Lin M."/>
            <person name="Wu X.Y."/>
            <person name="Wu W.L."/>
            <person name="Chen Y.Y."/>
            <person name="Chang S.B."/>
            <person name="Sakamoto S."/>
            <person name="Ohme-Takagi M."/>
            <person name="Yagi M."/>
            <person name="Zeng S.J."/>
            <person name="Shen C.Y."/>
            <person name="Yeh C.M."/>
            <person name="Luo Y.B."/>
            <person name="Tsai W.C."/>
            <person name="Van de Peer Y."/>
            <person name="Liu Z.J."/>
        </authorList>
    </citation>
    <scope>NUCLEOTIDE SEQUENCE [LARGE SCALE GENOMIC DNA]</scope>
    <source>
        <tissue evidence="1">The whole plant</tissue>
    </source>
</reference>
<evidence type="ECO:0000313" key="2">
    <source>
        <dbReference type="Proteomes" id="UP000233837"/>
    </source>
</evidence>
<dbReference type="Proteomes" id="UP000233837">
    <property type="component" value="Unassembled WGS sequence"/>
</dbReference>
<reference evidence="1 2" key="1">
    <citation type="journal article" date="2016" name="Sci. Rep.">
        <title>The Dendrobium catenatum Lindl. genome sequence provides insights into polysaccharide synthase, floral development and adaptive evolution.</title>
        <authorList>
            <person name="Zhang G.Q."/>
            <person name="Xu Q."/>
            <person name="Bian C."/>
            <person name="Tsai W.C."/>
            <person name="Yeh C.M."/>
            <person name="Liu K.W."/>
            <person name="Yoshida K."/>
            <person name="Zhang L.S."/>
            <person name="Chang S.B."/>
            <person name="Chen F."/>
            <person name="Shi Y."/>
            <person name="Su Y.Y."/>
            <person name="Zhang Y.Q."/>
            <person name="Chen L.J."/>
            <person name="Yin Y."/>
            <person name="Lin M."/>
            <person name="Huang H."/>
            <person name="Deng H."/>
            <person name="Wang Z.W."/>
            <person name="Zhu S.L."/>
            <person name="Zhao X."/>
            <person name="Deng C."/>
            <person name="Niu S.C."/>
            <person name="Huang J."/>
            <person name="Wang M."/>
            <person name="Liu G.H."/>
            <person name="Yang H.J."/>
            <person name="Xiao X.J."/>
            <person name="Hsiao Y.Y."/>
            <person name="Wu W.L."/>
            <person name="Chen Y.Y."/>
            <person name="Mitsuda N."/>
            <person name="Ohme-Takagi M."/>
            <person name="Luo Y.B."/>
            <person name="Van de Peer Y."/>
            <person name="Liu Z.J."/>
        </authorList>
    </citation>
    <scope>NUCLEOTIDE SEQUENCE [LARGE SCALE GENOMIC DNA]</scope>
    <source>
        <tissue evidence="1">The whole plant</tissue>
    </source>
</reference>
<organism evidence="1 2">
    <name type="scientific">Dendrobium catenatum</name>
    <dbReference type="NCBI Taxonomy" id="906689"/>
    <lineage>
        <taxon>Eukaryota</taxon>
        <taxon>Viridiplantae</taxon>
        <taxon>Streptophyta</taxon>
        <taxon>Embryophyta</taxon>
        <taxon>Tracheophyta</taxon>
        <taxon>Spermatophyta</taxon>
        <taxon>Magnoliopsida</taxon>
        <taxon>Liliopsida</taxon>
        <taxon>Asparagales</taxon>
        <taxon>Orchidaceae</taxon>
        <taxon>Epidendroideae</taxon>
        <taxon>Malaxideae</taxon>
        <taxon>Dendrobiinae</taxon>
        <taxon>Dendrobium</taxon>
    </lineage>
</organism>
<proteinExistence type="predicted"/>
<evidence type="ECO:0000313" key="1">
    <source>
        <dbReference type="EMBL" id="PKU76822.1"/>
    </source>
</evidence>
<accession>A0A2I0WMD6</accession>